<evidence type="ECO:0000256" key="1">
    <source>
        <dbReference type="SAM" id="Phobius"/>
    </source>
</evidence>
<dbReference type="Proteomes" id="UP000005237">
    <property type="component" value="Unassembled WGS sequence"/>
</dbReference>
<dbReference type="Gene3D" id="1.20.1250.20">
    <property type="entry name" value="MFS general substrate transporter like domains"/>
    <property type="match status" value="1"/>
</dbReference>
<keyword evidence="1" id="KW-0472">Membrane</keyword>
<evidence type="ECO:0000313" key="2">
    <source>
        <dbReference type="EnsemblMetazoa" id="CJA13018.1"/>
    </source>
</evidence>
<protein>
    <submittedName>
        <fullName evidence="2">Uncharacterized protein</fullName>
    </submittedName>
</protein>
<dbReference type="InterPro" id="IPR036259">
    <property type="entry name" value="MFS_trans_sf"/>
</dbReference>
<keyword evidence="3" id="KW-1185">Reference proteome</keyword>
<dbReference type="AlphaFoldDB" id="A0A8R1DUM6"/>
<reference evidence="2" key="2">
    <citation type="submission" date="2022-06" db="UniProtKB">
        <authorList>
            <consortium name="EnsemblMetazoa"/>
        </authorList>
    </citation>
    <scope>IDENTIFICATION</scope>
    <source>
        <strain evidence="2">DF5081</strain>
    </source>
</reference>
<keyword evidence="1" id="KW-0812">Transmembrane</keyword>
<dbReference type="SUPFAM" id="SSF103473">
    <property type="entry name" value="MFS general substrate transporter"/>
    <property type="match status" value="1"/>
</dbReference>
<evidence type="ECO:0000313" key="3">
    <source>
        <dbReference type="Proteomes" id="UP000005237"/>
    </source>
</evidence>
<keyword evidence="1" id="KW-1133">Transmembrane helix</keyword>
<proteinExistence type="predicted"/>
<feature type="transmembrane region" description="Helical" evidence="1">
    <location>
        <begin position="61"/>
        <end position="79"/>
    </location>
</feature>
<sequence>MLSFFEKYGRAIFQANRRTYLNSGTPTTIRNVFSGVVSLIGELGSIGAPYMNRLTAINKDAPAILIALMSFIAAFLVTLQPETKNKKLPEDIDDFDAGPLFRGCRRTKKTSLGSLENSKDVEKNEEEAVELLEVEKGKEKTSKKESE</sequence>
<name>A0A8R1DUM6_CAEJA</name>
<dbReference type="EnsemblMetazoa" id="CJA13018.1">
    <property type="protein sequence ID" value="CJA13018.1"/>
    <property type="gene ID" value="WBGene00132222"/>
</dbReference>
<accession>A0A8R1DUM6</accession>
<organism evidence="2 3">
    <name type="scientific">Caenorhabditis japonica</name>
    <dbReference type="NCBI Taxonomy" id="281687"/>
    <lineage>
        <taxon>Eukaryota</taxon>
        <taxon>Metazoa</taxon>
        <taxon>Ecdysozoa</taxon>
        <taxon>Nematoda</taxon>
        <taxon>Chromadorea</taxon>
        <taxon>Rhabditida</taxon>
        <taxon>Rhabditina</taxon>
        <taxon>Rhabditomorpha</taxon>
        <taxon>Rhabditoidea</taxon>
        <taxon>Rhabditidae</taxon>
        <taxon>Peloderinae</taxon>
        <taxon>Caenorhabditis</taxon>
    </lineage>
</organism>
<reference evidence="3" key="1">
    <citation type="submission" date="2010-08" db="EMBL/GenBank/DDBJ databases">
        <authorList>
            <consortium name="Caenorhabditis japonica Sequencing Consortium"/>
            <person name="Wilson R.K."/>
        </authorList>
    </citation>
    <scope>NUCLEOTIDE SEQUENCE [LARGE SCALE GENOMIC DNA]</scope>
    <source>
        <strain evidence="3">DF5081</strain>
    </source>
</reference>